<proteinExistence type="predicted"/>
<protein>
    <submittedName>
        <fullName evidence="1">DUF177 domain-containing protein</fullName>
    </submittedName>
</protein>
<reference evidence="1 2" key="1">
    <citation type="submission" date="2024-01" db="EMBL/GenBank/DDBJ databases">
        <title>novel species in genus Adlercreutzia.</title>
        <authorList>
            <person name="Liu X."/>
        </authorList>
    </citation>
    <scope>NUCLEOTIDE SEQUENCE [LARGE SCALE GENOMIC DNA]</scope>
    <source>
        <strain evidence="1 2">R22</strain>
    </source>
</reference>
<name>A0ABU6IXX9_9ACTN</name>
<evidence type="ECO:0000313" key="1">
    <source>
        <dbReference type="EMBL" id="MEC4294568.1"/>
    </source>
</evidence>
<dbReference type="PANTHER" id="PTHR34374:SF1">
    <property type="entry name" value="LARGE RIBOSOMAL RNA SUBUNIT ACCUMULATION PROTEIN YCED HOMOLOG 1, CHLOROPLASTIC"/>
    <property type="match status" value="1"/>
</dbReference>
<keyword evidence="2" id="KW-1185">Reference proteome</keyword>
<dbReference type="PANTHER" id="PTHR34374">
    <property type="entry name" value="LARGE RIBOSOMAL RNA SUBUNIT ACCUMULATION PROTEIN YCED HOMOLOG 1, CHLOROPLASTIC"/>
    <property type="match status" value="1"/>
</dbReference>
<dbReference type="EMBL" id="JAYMFH010000003">
    <property type="protein sequence ID" value="MEC4294568.1"/>
    <property type="molecule type" value="Genomic_DNA"/>
</dbReference>
<organism evidence="1 2">
    <name type="scientific">Adlercreutzia shanghongiae</name>
    <dbReference type="NCBI Taxonomy" id="3111773"/>
    <lineage>
        <taxon>Bacteria</taxon>
        <taxon>Bacillati</taxon>
        <taxon>Actinomycetota</taxon>
        <taxon>Coriobacteriia</taxon>
        <taxon>Eggerthellales</taxon>
        <taxon>Eggerthellaceae</taxon>
        <taxon>Adlercreutzia</taxon>
    </lineage>
</organism>
<comment type="caution">
    <text evidence="1">The sequence shown here is derived from an EMBL/GenBank/DDBJ whole genome shotgun (WGS) entry which is preliminary data.</text>
</comment>
<accession>A0ABU6IXX9</accession>
<dbReference type="InterPro" id="IPR003772">
    <property type="entry name" value="YceD"/>
</dbReference>
<dbReference type="Proteomes" id="UP001343724">
    <property type="component" value="Unassembled WGS sequence"/>
</dbReference>
<sequence>MASENTAIIQIPEALLETAETRHFEGTLEMAELAAGPDAYMFAAPISWSVEATNTGDAILVQGTAKAEAATQCARCLEDVSYDLEGDIEGYFVIGAEEEAEAPEDLEGDEFDFLPENRKIDLVPLVVAALLLEVPLVPLCADDCKGLCPQCGANLNEGDCGCAKQGPDVEKSPFAALKDFDFGE</sequence>
<evidence type="ECO:0000313" key="2">
    <source>
        <dbReference type="Proteomes" id="UP001343724"/>
    </source>
</evidence>
<dbReference type="RefSeq" id="WP_326439210.1">
    <property type="nucleotide sequence ID" value="NZ_JAYMFH010000003.1"/>
</dbReference>
<gene>
    <name evidence="1" type="ORF">VJ920_04530</name>
</gene>
<dbReference type="Pfam" id="PF02620">
    <property type="entry name" value="YceD"/>
    <property type="match status" value="1"/>
</dbReference>